<proteinExistence type="predicted"/>
<feature type="transmembrane region" description="Helical" evidence="2">
    <location>
        <begin position="90"/>
        <end position="108"/>
    </location>
</feature>
<evidence type="ECO:0000256" key="1">
    <source>
        <dbReference type="SAM" id="MobiDB-lite"/>
    </source>
</evidence>
<sequence>MPAAASPAIGPQPFGPSCRTSRTVDLVATVPRGQWRARTALPSGPESPDGDEPAGTTLDSSGRRGARSAQGRRGLRMNEKQPRRGGNPAGGGNVVYGLGLIGALVYYLGAADGFWVGLLGVLKAIVWPAFLVYELLRSVAG</sequence>
<evidence type="ECO:0000256" key="2">
    <source>
        <dbReference type="SAM" id="Phobius"/>
    </source>
</evidence>
<dbReference type="Proteomes" id="UP000636960">
    <property type="component" value="Unassembled WGS sequence"/>
</dbReference>
<accession>A0A919N041</accession>
<organism evidence="3 4">
    <name type="scientific">Paractinoplanes rishiriensis</name>
    <dbReference type="NCBI Taxonomy" id="1050105"/>
    <lineage>
        <taxon>Bacteria</taxon>
        <taxon>Bacillati</taxon>
        <taxon>Actinomycetota</taxon>
        <taxon>Actinomycetes</taxon>
        <taxon>Micromonosporales</taxon>
        <taxon>Micromonosporaceae</taxon>
        <taxon>Paractinoplanes</taxon>
    </lineage>
</organism>
<feature type="transmembrane region" description="Helical" evidence="2">
    <location>
        <begin position="114"/>
        <end position="136"/>
    </location>
</feature>
<keyword evidence="4" id="KW-1185">Reference proteome</keyword>
<dbReference type="AlphaFoldDB" id="A0A919N041"/>
<keyword evidence="2" id="KW-0472">Membrane</keyword>
<keyword evidence="2" id="KW-1133">Transmembrane helix</keyword>
<reference evidence="3" key="1">
    <citation type="submission" date="2021-01" db="EMBL/GenBank/DDBJ databases">
        <title>Whole genome shotgun sequence of Actinoplanes rishiriensis NBRC 108556.</title>
        <authorList>
            <person name="Komaki H."/>
            <person name="Tamura T."/>
        </authorList>
    </citation>
    <scope>NUCLEOTIDE SEQUENCE</scope>
    <source>
        <strain evidence="3">NBRC 108556</strain>
    </source>
</reference>
<protein>
    <submittedName>
        <fullName evidence="3">Uncharacterized protein</fullName>
    </submittedName>
</protein>
<name>A0A919N041_9ACTN</name>
<evidence type="ECO:0000313" key="3">
    <source>
        <dbReference type="EMBL" id="GIF02070.1"/>
    </source>
</evidence>
<dbReference type="EMBL" id="BOMV01000119">
    <property type="protein sequence ID" value="GIF02070.1"/>
    <property type="molecule type" value="Genomic_DNA"/>
</dbReference>
<evidence type="ECO:0000313" key="4">
    <source>
        <dbReference type="Proteomes" id="UP000636960"/>
    </source>
</evidence>
<keyword evidence="2" id="KW-0812">Transmembrane</keyword>
<comment type="caution">
    <text evidence="3">The sequence shown here is derived from an EMBL/GenBank/DDBJ whole genome shotgun (WGS) entry which is preliminary data.</text>
</comment>
<gene>
    <name evidence="3" type="ORF">Ari01nite_95340</name>
</gene>
<feature type="region of interest" description="Disordered" evidence="1">
    <location>
        <begin position="1"/>
        <end position="91"/>
    </location>
</feature>